<proteinExistence type="inferred from homology"/>
<sequence length="170" mass="19792">MCIITITIYNDLVKKRVRVENAWSQIDVQLKQRYDLIPNMVETVKGYAAHENETLAEVTRARASVGGAKTPEDSIKANNELSGALSRLLVVAERYPELKANTNFMNLQYKLQELEKDIAISRQFYNDTAMKYNEKRQTFPANIIAKIFRFQEKPYFEIEEEHKEVPQVKF</sequence>
<protein>
    <submittedName>
        <fullName evidence="6">LemA family protein</fullName>
    </submittedName>
</protein>
<keyword evidence="5" id="KW-0472">Membrane</keyword>
<evidence type="ECO:0000256" key="5">
    <source>
        <dbReference type="ARBA" id="ARBA00023136"/>
    </source>
</evidence>
<dbReference type="EMBL" id="DVNF01000014">
    <property type="protein sequence ID" value="HIU59838.1"/>
    <property type="molecule type" value="Genomic_DNA"/>
</dbReference>
<keyword evidence="3" id="KW-0812">Transmembrane</keyword>
<dbReference type="InterPro" id="IPR023353">
    <property type="entry name" value="LemA-like_dom_sf"/>
</dbReference>
<comment type="subcellular location">
    <subcellularLocation>
        <location evidence="1">Membrane</location>
        <topology evidence="1">Single-pass membrane protein</topology>
    </subcellularLocation>
</comment>
<organism evidence="6 7">
    <name type="scientific">Candidatus Stercoripulliclostridium merdigallinarum</name>
    <dbReference type="NCBI Taxonomy" id="2840951"/>
    <lineage>
        <taxon>Bacteria</taxon>
        <taxon>Bacillati</taxon>
        <taxon>Bacillota</taxon>
        <taxon>Clostridia</taxon>
        <taxon>Eubacteriales</taxon>
        <taxon>Candidatus Stercoripulliclostridium</taxon>
    </lineage>
</organism>
<evidence type="ECO:0000256" key="3">
    <source>
        <dbReference type="ARBA" id="ARBA00022692"/>
    </source>
</evidence>
<comment type="caution">
    <text evidence="6">The sequence shown here is derived from an EMBL/GenBank/DDBJ whole genome shotgun (WGS) entry which is preliminary data.</text>
</comment>
<evidence type="ECO:0000313" key="7">
    <source>
        <dbReference type="Proteomes" id="UP000824094"/>
    </source>
</evidence>
<dbReference type="GO" id="GO:0016020">
    <property type="term" value="C:membrane"/>
    <property type="evidence" value="ECO:0007669"/>
    <property type="project" value="UniProtKB-SubCell"/>
</dbReference>
<reference evidence="6" key="2">
    <citation type="journal article" date="2021" name="PeerJ">
        <title>Extensive microbial diversity within the chicken gut microbiome revealed by metagenomics and culture.</title>
        <authorList>
            <person name="Gilroy R."/>
            <person name="Ravi A."/>
            <person name="Getino M."/>
            <person name="Pursley I."/>
            <person name="Horton D.L."/>
            <person name="Alikhan N.F."/>
            <person name="Baker D."/>
            <person name="Gharbi K."/>
            <person name="Hall N."/>
            <person name="Watson M."/>
            <person name="Adriaenssens E.M."/>
            <person name="Foster-Nyarko E."/>
            <person name="Jarju S."/>
            <person name="Secka A."/>
            <person name="Antonio M."/>
            <person name="Oren A."/>
            <person name="Chaudhuri R.R."/>
            <person name="La Ragione R."/>
            <person name="Hildebrand F."/>
            <person name="Pallen M.J."/>
        </authorList>
    </citation>
    <scope>NUCLEOTIDE SEQUENCE</scope>
    <source>
        <strain evidence="6">18911</strain>
    </source>
</reference>
<dbReference type="PANTHER" id="PTHR34478:SF2">
    <property type="entry name" value="MEMBRANE PROTEIN"/>
    <property type="match status" value="1"/>
</dbReference>
<dbReference type="Pfam" id="PF04011">
    <property type="entry name" value="LemA"/>
    <property type="match status" value="1"/>
</dbReference>
<evidence type="ECO:0000313" key="6">
    <source>
        <dbReference type="EMBL" id="HIU59838.1"/>
    </source>
</evidence>
<dbReference type="SUPFAM" id="SSF140478">
    <property type="entry name" value="LemA-like"/>
    <property type="match status" value="1"/>
</dbReference>
<dbReference type="PANTHER" id="PTHR34478">
    <property type="entry name" value="PROTEIN LEMA"/>
    <property type="match status" value="1"/>
</dbReference>
<dbReference type="InterPro" id="IPR007156">
    <property type="entry name" value="MamQ_LemA"/>
</dbReference>
<dbReference type="Proteomes" id="UP000824094">
    <property type="component" value="Unassembled WGS sequence"/>
</dbReference>
<keyword evidence="4" id="KW-1133">Transmembrane helix</keyword>
<evidence type="ECO:0000256" key="4">
    <source>
        <dbReference type="ARBA" id="ARBA00022989"/>
    </source>
</evidence>
<evidence type="ECO:0000256" key="1">
    <source>
        <dbReference type="ARBA" id="ARBA00004167"/>
    </source>
</evidence>
<comment type="similarity">
    <text evidence="2">Belongs to the LemA family.</text>
</comment>
<gene>
    <name evidence="6" type="ORF">IAB05_00440</name>
</gene>
<evidence type="ECO:0000256" key="2">
    <source>
        <dbReference type="ARBA" id="ARBA00008854"/>
    </source>
</evidence>
<reference evidence="6" key="1">
    <citation type="submission" date="2020-10" db="EMBL/GenBank/DDBJ databases">
        <authorList>
            <person name="Gilroy R."/>
        </authorList>
    </citation>
    <scope>NUCLEOTIDE SEQUENCE</scope>
    <source>
        <strain evidence="6">18911</strain>
    </source>
</reference>
<dbReference type="AlphaFoldDB" id="A0A9D1MGW6"/>
<dbReference type="Gene3D" id="1.20.1440.20">
    <property type="entry name" value="LemA-like domain"/>
    <property type="match status" value="1"/>
</dbReference>
<accession>A0A9D1MGW6</accession>
<name>A0A9D1MGW6_9FIRM</name>